<evidence type="ECO:0000256" key="4">
    <source>
        <dbReference type="ARBA" id="ARBA00022989"/>
    </source>
</evidence>
<keyword evidence="3 6" id="KW-0812">Transmembrane</keyword>
<feature type="transmembrane region" description="Helical" evidence="6">
    <location>
        <begin position="297"/>
        <end position="313"/>
    </location>
</feature>
<proteinExistence type="predicted"/>
<feature type="transmembrane region" description="Helical" evidence="6">
    <location>
        <begin position="271"/>
        <end position="290"/>
    </location>
</feature>
<dbReference type="PANTHER" id="PTHR23513">
    <property type="entry name" value="INTEGRAL MEMBRANE EFFLUX PROTEIN-RELATED"/>
    <property type="match status" value="1"/>
</dbReference>
<dbReference type="GO" id="GO:0005886">
    <property type="term" value="C:plasma membrane"/>
    <property type="evidence" value="ECO:0007669"/>
    <property type="project" value="UniProtKB-SubCell"/>
</dbReference>
<dbReference type="SUPFAM" id="SSF103473">
    <property type="entry name" value="MFS general substrate transporter"/>
    <property type="match status" value="1"/>
</dbReference>
<evidence type="ECO:0000256" key="3">
    <source>
        <dbReference type="ARBA" id="ARBA00022692"/>
    </source>
</evidence>
<gene>
    <name evidence="7" type="ORF">DXC81_07380</name>
</gene>
<accession>A0A3E4QRJ6</accession>
<dbReference type="Gene3D" id="1.20.1250.20">
    <property type="entry name" value="MFS general substrate transporter like domains"/>
    <property type="match status" value="1"/>
</dbReference>
<comment type="subcellular location">
    <subcellularLocation>
        <location evidence="1">Cell membrane</location>
        <topology evidence="1">Multi-pass membrane protein</topology>
    </subcellularLocation>
</comment>
<dbReference type="RefSeq" id="WP_117679838.1">
    <property type="nucleotide sequence ID" value="NZ_CAJJKC010000010.1"/>
</dbReference>
<sequence>MHKNDRSSWKRSLALVWLGEAFSVLTSSVLQMGLIWHVTLTTGSAGALSLVSLAGFLPMAVLGVFAGTIVDRSSIKRLMIGADLFIAGVSCTLAFGSAAGGLPVWAVAAVVFVRALGTTLHTPAFNALTPMLAPPEMLGRLAGIQQFMQSGSYILGNAIAAVLYPMFGLTAMVALDVAGAVIASVAVAISGVETPRVHREQVDQAGAGALRGFMRDTVQGYRELRRHAGLFAMLWIGFAFSVLFSPISALFPLMTFEHFGGTTMQSAATEIVFSLGMIASSAWIGATGGFKHQGVSCVLAIALFGVTTLASGLLPASDFALFLAFTFAMGVSSPLYSSPQMALMQRKVDPDCLGRVFGLYGAVCSWAMPVGLIFSTLFADSIGVTRCFVLVGVAMIVLAALSWSIKSVRTIDQH</sequence>
<feature type="transmembrane region" description="Helical" evidence="6">
    <location>
        <begin position="357"/>
        <end position="377"/>
    </location>
</feature>
<feature type="transmembrane region" description="Helical" evidence="6">
    <location>
        <begin position="230"/>
        <end position="251"/>
    </location>
</feature>
<dbReference type="Proteomes" id="UP000260943">
    <property type="component" value="Unassembled WGS sequence"/>
</dbReference>
<evidence type="ECO:0000256" key="1">
    <source>
        <dbReference type="ARBA" id="ARBA00004651"/>
    </source>
</evidence>
<dbReference type="InterPro" id="IPR011701">
    <property type="entry name" value="MFS"/>
</dbReference>
<evidence type="ECO:0000256" key="2">
    <source>
        <dbReference type="ARBA" id="ARBA00022475"/>
    </source>
</evidence>
<dbReference type="Pfam" id="PF07690">
    <property type="entry name" value="MFS_1"/>
    <property type="match status" value="1"/>
</dbReference>
<feature type="transmembrane region" description="Helical" evidence="6">
    <location>
        <begin position="319"/>
        <end position="336"/>
    </location>
</feature>
<protein>
    <submittedName>
        <fullName evidence="7">MFS transporter</fullName>
    </submittedName>
</protein>
<feature type="transmembrane region" description="Helical" evidence="6">
    <location>
        <begin position="78"/>
        <end position="98"/>
    </location>
</feature>
<reference evidence="7 8" key="1">
    <citation type="submission" date="2018-08" db="EMBL/GenBank/DDBJ databases">
        <title>A genome reference for cultivated species of the human gut microbiota.</title>
        <authorList>
            <person name="Zou Y."/>
            <person name="Xue W."/>
            <person name="Luo G."/>
        </authorList>
    </citation>
    <scope>NUCLEOTIDE SEQUENCE [LARGE SCALE GENOMIC DNA]</scope>
    <source>
        <strain evidence="7 8">TF08-14</strain>
    </source>
</reference>
<feature type="transmembrane region" description="Helical" evidence="6">
    <location>
        <begin position="173"/>
        <end position="192"/>
    </location>
</feature>
<evidence type="ECO:0000256" key="6">
    <source>
        <dbReference type="SAM" id="Phobius"/>
    </source>
</evidence>
<keyword evidence="5 6" id="KW-0472">Membrane</keyword>
<evidence type="ECO:0000313" key="8">
    <source>
        <dbReference type="Proteomes" id="UP000260943"/>
    </source>
</evidence>
<comment type="caution">
    <text evidence="7">The sequence shown here is derived from an EMBL/GenBank/DDBJ whole genome shotgun (WGS) entry which is preliminary data.</text>
</comment>
<dbReference type="CDD" id="cd06173">
    <property type="entry name" value="MFS_MefA_like"/>
    <property type="match status" value="1"/>
</dbReference>
<dbReference type="GO" id="GO:0022857">
    <property type="term" value="F:transmembrane transporter activity"/>
    <property type="evidence" value="ECO:0007669"/>
    <property type="project" value="InterPro"/>
</dbReference>
<dbReference type="AlphaFoldDB" id="A0A3E4QRJ6"/>
<evidence type="ECO:0000313" key="7">
    <source>
        <dbReference type="EMBL" id="RGL09701.1"/>
    </source>
</evidence>
<organism evidence="7 8">
    <name type="scientific">Collinsella tanakaei</name>
    <dbReference type="NCBI Taxonomy" id="626935"/>
    <lineage>
        <taxon>Bacteria</taxon>
        <taxon>Bacillati</taxon>
        <taxon>Actinomycetota</taxon>
        <taxon>Coriobacteriia</taxon>
        <taxon>Coriobacteriales</taxon>
        <taxon>Coriobacteriaceae</taxon>
        <taxon>Collinsella</taxon>
    </lineage>
</organism>
<dbReference type="InterPro" id="IPR036259">
    <property type="entry name" value="MFS_trans_sf"/>
</dbReference>
<keyword evidence="4 6" id="KW-1133">Transmembrane helix</keyword>
<dbReference type="EMBL" id="QSRJ01000008">
    <property type="protein sequence ID" value="RGL09701.1"/>
    <property type="molecule type" value="Genomic_DNA"/>
</dbReference>
<evidence type="ECO:0000256" key="5">
    <source>
        <dbReference type="ARBA" id="ARBA00023136"/>
    </source>
</evidence>
<dbReference type="PANTHER" id="PTHR23513:SF6">
    <property type="entry name" value="MAJOR FACILITATOR SUPERFAMILY ASSOCIATED DOMAIN-CONTAINING PROTEIN"/>
    <property type="match status" value="1"/>
</dbReference>
<feature type="transmembrane region" description="Helical" evidence="6">
    <location>
        <begin position="12"/>
        <end position="38"/>
    </location>
</feature>
<name>A0A3E4QRJ6_9ACTN</name>
<feature type="transmembrane region" description="Helical" evidence="6">
    <location>
        <begin position="44"/>
        <end position="66"/>
    </location>
</feature>
<feature type="transmembrane region" description="Helical" evidence="6">
    <location>
        <begin position="383"/>
        <end position="405"/>
    </location>
</feature>
<keyword evidence="2" id="KW-1003">Cell membrane</keyword>